<evidence type="ECO:0000313" key="1">
    <source>
        <dbReference type="EMBL" id="PRP80925.1"/>
    </source>
</evidence>
<gene>
    <name evidence="1" type="ORF">PROFUN_11254</name>
</gene>
<organism evidence="1 2">
    <name type="scientific">Planoprotostelium fungivorum</name>
    <dbReference type="NCBI Taxonomy" id="1890364"/>
    <lineage>
        <taxon>Eukaryota</taxon>
        <taxon>Amoebozoa</taxon>
        <taxon>Evosea</taxon>
        <taxon>Variosea</taxon>
        <taxon>Cavosteliida</taxon>
        <taxon>Cavosteliaceae</taxon>
        <taxon>Planoprotostelium</taxon>
    </lineage>
</organism>
<comment type="caution">
    <text evidence="1">The sequence shown here is derived from an EMBL/GenBank/DDBJ whole genome shotgun (WGS) entry which is preliminary data.</text>
</comment>
<keyword evidence="2" id="KW-1185">Reference proteome</keyword>
<sequence>MRAWYSILNEYPAFKLEALRATLCMSRNISVDFIRRMFGRWNHLETTFVCSRILVLRAVSACVPVTFDYREGSNTAEDFLAFVQRAARSNYIKRGQVLIQDNAAACCCDDSESLLERGRGETSRILTTRALGRSNQLVFGTLQWTIVLLGRLTYNKTPLESAPSLHVMIVPDLNRMTGLYSQSVQKFGLLRNRIIHFRRSSYRIVTCSVGVAS</sequence>
<evidence type="ECO:0000313" key="2">
    <source>
        <dbReference type="Proteomes" id="UP000241769"/>
    </source>
</evidence>
<accession>A0A2P6NAD9</accession>
<dbReference type="InParanoid" id="A0A2P6NAD9"/>
<protein>
    <submittedName>
        <fullName evidence="1">Uncharacterized protein</fullName>
    </submittedName>
</protein>
<dbReference type="Proteomes" id="UP000241769">
    <property type="component" value="Unassembled WGS sequence"/>
</dbReference>
<proteinExistence type="predicted"/>
<name>A0A2P6NAD9_9EUKA</name>
<dbReference type="EMBL" id="MDYQ01000134">
    <property type="protein sequence ID" value="PRP80925.1"/>
    <property type="molecule type" value="Genomic_DNA"/>
</dbReference>
<dbReference type="AlphaFoldDB" id="A0A2P6NAD9"/>
<reference evidence="1 2" key="1">
    <citation type="journal article" date="2018" name="Genome Biol. Evol.">
        <title>Multiple Roots of Fruiting Body Formation in Amoebozoa.</title>
        <authorList>
            <person name="Hillmann F."/>
            <person name="Forbes G."/>
            <person name="Novohradska S."/>
            <person name="Ferling I."/>
            <person name="Riege K."/>
            <person name="Groth M."/>
            <person name="Westermann M."/>
            <person name="Marz M."/>
            <person name="Spaller T."/>
            <person name="Winckler T."/>
            <person name="Schaap P."/>
            <person name="Glockner G."/>
        </authorList>
    </citation>
    <scope>NUCLEOTIDE SEQUENCE [LARGE SCALE GENOMIC DNA]</scope>
    <source>
        <strain evidence="1 2">Jena</strain>
    </source>
</reference>